<dbReference type="GO" id="GO:0050193">
    <property type="term" value="F:phosphoketolase activity"/>
    <property type="evidence" value="ECO:0007669"/>
    <property type="project" value="UniProtKB-EC"/>
</dbReference>
<dbReference type="EC" id="4.1.2.22" evidence="2"/>
<feature type="region of interest" description="Disordered" evidence="1">
    <location>
        <begin position="1"/>
        <end position="83"/>
    </location>
</feature>
<dbReference type="EMBL" id="CADCWC010000394">
    <property type="protein sequence ID" value="CAA9549428.1"/>
    <property type="molecule type" value="Genomic_DNA"/>
</dbReference>
<dbReference type="AlphaFoldDB" id="A0A6J4UJ38"/>
<keyword evidence="2" id="KW-0456">Lyase</keyword>
<reference evidence="2" key="1">
    <citation type="submission" date="2020-02" db="EMBL/GenBank/DDBJ databases">
        <authorList>
            <person name="Meier V. D."/>
        </authorList>
    </citation>
    <scope>NUCLEOTIDE SEQUENCE</scope>
    <source>
        <strain evidence="2">AVDCRST_MAG79</strain>
    </source>
</reference>
<protein>
    <submittedName>
        <fullName evidence="2">Xylulose-5-phosphate phosphoketolase @ Fructose-6-phosphate phosphoketolase</fullName>
        <ecNumber evidence="2">4.1.2.22</ecNumber>
        <ecNumber evidence="2">4.1.2.9</ecNumber>
    </submittedName>
</protein>
<feature type="compositionally biased region" description="Low complexity" evidence="1">
    <location>
        <begin position="33"/>
        <end position="42"/>
    </location>
</feature>
<feature type="compositionally biased region" description="Basic residues" evidence="1">
    <location>
        <begin position="1"/>
        <end position="18"/>
    </location>
</feature>
<feature type="compositionally biased region" description="Basic and acidic residues" evidence="1">
    <location>
        <begin position="43"/>
        <end position="65"/>
    </location>
</feature>
<dbReference type="GO" id="GO:0047905">
    <property type="term" value="F:fructose-6-phosphate phosphoketolase activity"/>
    <property type="evidence" value="ECO:0007669"/>
    <property type="project" value="UniProtKB-EC"/>
</dbReference>
<evidence type="ECO:0000313" key="2">
    <source>
        <dbReference type="EMBL" id="CAA9549428.1"/>
    </source>
</evidence>
<sequence length="83" mass="9618">DPPRRRRRRARRHRRLLARRQLPERRADLPDGQPAAARAAQARAREAAPARPLGHDAGAEPDVRPRQPLHRRARPRRDLRDGP</sequence>
<dbReference type="EC" id="4.1.2.9" evidence="2"/>
<accession>A0A6J4UJ38</accession>
<proteinExistence type="predicted"/>
<gene>
    <name evidence="2" type="ORF">AVDCRST_MAG79-2573</name>
</gene>
<evidence type="ECO:0000256" key="1">
    <source>
        <dbReference type="SAM" id="MobiDB-lite"/>
    </source>
</evidence>
<name>A0A6J4UJ38_9ACTN</name>
<feature type="non-terminal residue" evidence="2">
    <location>
        <position position="83"/>
    </location>
</feature>
<feature type="non-terminal residue" evidence="2">
    <location>
        <position position="1"/>
    </location>
</feature>
<organism evidence="2">
    <name type="scientific">uncultured Thermoleophilia bacterium</name>
    <dbReference type="NCBI Taxonomy" id="1497501"/>
    <lineage>
        <taxon>Bacteria</taxon>
        <taxon>Bacillati</taxon>
        <taxon>Actinomycetota</taxon>
        <taxon>Thermoleophilia</taxon>
        <taxon>environmental samples</taxon>
    </lineage>
</organism>